<dbReference type="InterPro" id="IPR025574">
    <property type="entry name" value="Nucleoporin_FG_rpt"/>
</dbReference>
<dbReference type="AlphaFoldDB" id="A0A9P4LVW1"/>
<dbReference type="Pfam" id="PF18570">
    <property type="entry name" value="Nup54_57_C"/>
    <property type="match status" value="1"/>
</dbReference>
<dbReference type="GO" id="GO:0006607">
    <property type="term" value="P:NLS-bearing protein import into nucleus"/>
    <property type="evidence" value="ECO:0007669"/>
    <property type="project" value="TreeGrafter"/>
</dbReference>
<comment type="subcellular location">
    <subcellularLocation>
        <location evidence="1">Nucleus</location>
        <location evidence="1">Nuclear pore complex</location>
    </subcellularLocation>
</comment>
<dbReference type="PANTHER" id="PTHR13000">
    <property type="entry name" value="NUCLEOPORIN P54"/>
    <property type="match status" value="1"/>
</dbReference>
<evidence type="ECO:0000256" key="1">
    <source>
        <dbReference type="ARBA" id="ARBA00004567"/>
    </source>
</evidence>
<dbReference type="OrthoDB" id="6162375at2759"/>
<evidence type="ECO:0000256" key="5">
    <source>
        <dbReference type="SAM" id="Coils"/>
    </source>
</evidence>
<sequence length="370" mass="40874">MSLFGNSQNTGFGAQNKPSLFGGSTTNNQATGGLFGSTSSAQQNNNQGSSLFGGNNQQQQGGGLFGNVNQQNNQQQQQQNAGGSLFGGAVNTQPQGAFNSTTSLQPGPTQSMFGNRVSVEMQMVKLFQKWSLDSPDCAFQYYFYNQVPTQAVPYYVPGPGEDPKAWEEALSKKPNENAIPVLGRGFKAVAERLGMQAKAVEALQSRLHEMNDSLTQMLSQHDLVVSVRATDARRRHVALTQRCLTLAKKAQRARNRGYAMDAREEQLRKTLLELEKKAFDPVLNGRTEEIWARMSSIRARARVLQEEFQKVGKNASVSDDDELDEEQLKAVKKVLSDFDSQLTHLKKELEQITKEFDEWEGTMKAPAGGR</sequence>
<keyword evidence="2" id="KW-0813">Transport</keyword>
<dbReference type="GO" id="GO:0006999">
    <property type="term" value="P:nuclear pore organization"/>
    <property type="evidence" value="ECO:0007669"/>
    <property type="project" value="TreeGrafter"/>
</dbReference>
<evidence type="ECO:0000256" key="3">
    <source>
        <dbReference type="ARBA" id="ARBA00023132"/>
    </source>
</evidence>
<protein>
    <recommendedName>
        <fullName evidence="7">Nucleoporin Nup54 alpha-helical domain-containing protein</fullName>
    </recommendedName>
</protein>
<feature type="compositionally biased region" description="Low complexity" evidence="6">
    <location>
        <begin position="66"/>
        <end position="83"/>
    </location>
</feature>
<feature type="coiled-coil region" evidence="5">
    <location>
        <begin position="335"/>
        <end position="362"/>
    </location>
</feature>
<dbReference type="Gene3D" id="1.20.5.3600">
    <property type="match status" value="1"/>
</dbReference>
<dbReference type="Gene3D" id="1.20.5.490">
    <property type="entry name" value="Single helix bin"/>
    <property type="match status" value="1"/>
</dbReference>
<evidence type="ECO:0000256" key="2">
    <source>
        <dbReference type="ARBA" id="ARBA00022448"/>
    </source>
</evidence>
<keyword evidence="5" id="KW-0175">Coiled coil</keyword>
<dbReference type="GO" id="GO:0017056">
    <property type="term" value="F:structural constituent of nuclear pore"/>
    <property type="evidence" value="ECO:0007669"/>
    <property type="project" value="TreeGrafter"/>
</dbReference>
<dbReference type="Pfam" id="PF13874">
    <property type="entry name" value="Nup54"/>
    <property type="match status" value="1"/>
</dbReference>
<feature type="compositionally biased region" description="Polar residues" evidence="6">
    <location>
        <begin position="90"/>
        <end position="111"/>
    </location>
</feature>
<keyword evidence="3" id="KW-0509">mRNA transport</keyword>
<dbReference type="InterPro" id="IPR025712">
    <property type="entry name" value="Nup54_alpha-helical_dom"/>
</dbReference>
<keyword evidence="9" id="KW-1185">Reference proteome</keyword>
<feature type="compositionally biased region" description="Low complexity" evidence="6">
    <location>
        <begin position="37"/>
        <end position="59"/>
    </location>
</feature>
<reference evidence="8" key="1">
    <citation type="journal article" date="2020" name="Stud. Mycol.">
        <title>101 Dothideomycetes genomes: a test case for predicting lifestyles and emergence of pathogens.</title>
        <authorList>
            <person name="Haridas S."/>
            <person name="Albert R."/>
            <person name="Binder M."/>
            <person name="Bloem J."/>
            <person name="Labutti K."/>
            <person name="Salamov A."/>
            <person name="Andreopoulos B."/>
            <person name="Baker S."/>
            <person name="Barry K."/>
            <person name="Bills G."/>
            <person name="Bluhm B."/>
            <person name="Cannon C."/>
            <person name="Castanera R."/>
            <person name="Culley D."/>
            <person name="Daum C."/>
            <person name="Ezra D."/>
            <person name="Gonzalez J."/>
            <person name="Henrissat B."/>
            <person name="Kuo A."/>
            <person name="Liang C."/>
            <person name="Lipzen A."/>
            <person name="Lutzoni F."/>
            <person name="Magnuson J."/>
            <person name="Mondo S."/>
            <person name="Nolan M."/>
            <person name="Ohm R."/>
            <person name="Pangilinan J."/>
            <person name="Park H.-J."/>
            <person name="Ramirez L."/>
            <person name="Alfaro M."/>
            <person name="Sun H."/>
            <person name="Tritt A."/>
            <person name="Yoshinaga Y."/>
            <person name="Zwiers L.-H."/>
            <person name="Turgeon B."/>
            <person name="Goodwin S."/>
            <person name="Spatafora J."/>
            <person name="Crous P."/>
            <person name="Grigoriev I."/>
        </authorList>
    </citation>
    <scope>NUCLEOTIDE SEQUENCE</scope>
    <source>
        <strain evidence="8">CBS 121410</strain>
    </source>
</reference>
<evidence type="ECO:0000259" key="7">
    <source>
        <dbReference type="Pfam" id="PF13874"/>
    </source>
</evidence>
<evidence type="ECO:0000313" key="9">
    <source>
        <dbReference type="Proteomes" id="UP000799776"/>
    </source>
</evidence>
<dbReference type="InterPro" id="IPR024864">
    <property type="entry name" value="Nup54/Nup57/Nup44"/>
</dbReference>
<accession>A0A9P4LVW1</accession>
<organism evidence="8 9">
    <name type="scientific">Saccharata proteae CBS 121410</name>
    <dbReference type="NCBI Taxonomy" id="1314787"/>
    <lineage>
        <taxon>Eukaryota</taxon>
        <taxon>Fungi</taxon>
        <taxon>Dikarya</taxon>
        <taxon>Ascomycota</taxon>
        <taxon>Pezizomycotina</taxon>
        <taxon>Dothideomycetes</taxon>
        <taxon>Dothideomycetes incertae sedis</taxon>
        <taxon>Botryosphaeriales</taxon>
        <taxon>Saccharataceae</taxon>
        <taxon>Saccharata</taxon>
    </lineage>
</organism>
<dbReference type="PANTHER" id="PTHR13000:SF0">
    <property type="entry name" value="NUCLEOPORIN P54"/>
    <property type="match status" value="1"/>
</dbReference>
<dbReference type="GO" id="GO:0044613">
    <property type="term" value="C:nuclear pore central transport channel"/>
    <property type="evidence" value="ECO:0007669"/>
    <property type="project" value="TreeGrafter"/>
</dbReference>
<proteinExistence type="predicted"/>
<feature type="domain" description="Nucleoporin Nup54 alpha-helical" evidence="7">
    <location>
        <begin position="158"/>
        <end position="294"/>
    </location>
</feature>
<gene>
    <name evidence="8" type="ORF">K490DRAFT_74927</name>
</gene>
<keyword evidence="3" id="KW-0653">Protein transport</keyword>
<dbReference type="Pfam" id="PF13634">
    <property type="entry name" value="Nucleoporin_FG"/>
    <property type="match status" value="1"/>
</dbReference>
<keyword evidence="3" id="KW-0811">Translocation</keyword>
<evidence type="ECO:0000256" key="4">
    <source>
        <dbReference type="ARBA" id="ARBA00023242"/>
    </source>
</evidence>
<evidence type="ECO:0000313" key="8">
    <source>
        <dbReference type="EMBL" id="KAF2085784.1"/>
    </source>
</evidence>
<feature type="compositionally biased region" description="Polar residues" evidence="6">
    <location>
        <begin position="1"/>
        <end position="31"/>
    </location>
</feature>
<dbReference type="GO" id="GO:0036228">
    <property type="term" value="P:protein localization to nuclear inner membrane"/>
    <property type="evidence" value="ECO:0007669"/>
    <property type="project" value="TreeGrafter"/>
</dbReference>
<keyword evidence="4" id="KW-0539">Nucleus</keyword>
<feature type="region of interest" description="Disordered" evidence="6">
    <location>
        <begin position="1"/>
        <end position="111"/>
    </location>
</feature>
<keyword evidence="3" id="KW-0906">Nuclear pore complex</keyword>
<dbReference type="Proteomes" id="UP000799776">
    <property type="component" value="Unassembled WGS sequence"/>
</dbReference>
<evidence type="ECO:0000256" key="6">
    <source>
        <dbReference type="SAM" id="MobiDB-lite"/>
    </source>
</evidence>
<name>A0A9P4LVW1_9PEZI</name>
<dbReference type="EMBL" id="ML978728">
    <property type="protein sequence ID" value="KAF2085784.1"/>
    <property type="molecule type" value="Genomic_DNA"/>
</dbReference>
<comment type="caution">
    <text evidence="8">The sequence shown here is derived from an EMBL/GenBank/DDBJ whole genome shotgun (WGS) entry which is preliminary data.</text>
</comment>